<evidence type="ECO:0000313" key="2">
    <source>
        <dbReference type="Proteomes" id="UP000299367"/>
    </source>
</evidence>
<dbReference type="GeneID" id="78013051"/>
<organism evidence="1 2">
    <name type="scientific">Dolichospermum planctonicum</name>
    <dbReference type="NCBI Taxonomy" id="136072"/>
    <lineage>
        <taxon>Bacteria</taxon>
        <taxon>Bacillati</taxon>
        <taxon>Cyanobacteriota</taxon>
        <taxon>Cyanophyceae</taxon>
        <taxon>Nostocales</taxon>
        <taxon>Aphanizomenonaceae</taxon>
        <taxon>Dolichospermum</taxon>
    </lineage>
</organism>
<protein>
    <submittedName>
        <fullName evidence="1">Uncharacterized protein</fullName>
    </submittedName>
</protein>
<gene>
    <name evidence="1" type="ORF">NIES80_33440</name>
</gene>
<evidence type="ECO:0000313" key="1">
    <source>
        <dbReference type="EMBL" id="GCL43626.1"/>
    </source>
</evidence>
<name>A0A480AHR0_9CYAN</name>
<proteinExistence type="predicted"/>
<accession>A0A480AHR0</accession>
<dbReference type="RefSeq" id="WP_028090248.1">
    <property type="nucleotide sequence ID" value="NZ_BJCF01000046.1"/>
</dbReference>
<dbReference type="Proteomes" id="UP000299367">
    <property type="component" value="Unassembled WGS sequence"/>
</dbReference>
<reference evidence="2" key="1">
    <citation type="submission" date="2019-02" db="EMBL/GenBank/DDBJ databases">
        <title>Draft genome sequence of Dolichospermum planctonicum NIES-80.</title>
        <authorList>
            <person name="Yamaguchi H."/>
            <person name="Suzuki S."/>
            <person name="Kawachi M."/>
        </authorList>
    </citation>
    <scope>NUCLEOTIDE SEQUENCE [LARGE SCALE GENOMIC DNA]</scope>
    <source>
        <strain evidence="2">NIES-80</strain>
    </source>
</reference>
<dbReference type="OrthoDB" id="9815652at2"/>
<comment type="caution">
    <text evidence="1">The sequence shown here is derived from an EMBL/GenBank/DDBJ whole genome shotgun (WGS) entry which is preliminary data.</text>
</comment>
<dbReference type="EMBL" id="BJCF01000046">
    <property type="protein sequence ID" value="GCL43626.1"/>
    <property type="molecule type" value="Genomic_DNA"/>
</dbReference>
<sequence length="64" mass="7634">MTFNENSRVKLPSILHLQRLSYEYLSLKNAVYNSENNIFTDIFKQTQLRDWLLPMLMNGQITIK</sequence>
<dbReference type="AlphaFoldDB" id="A0A480AHR0"/>